<keyword evidence="2" id="KW-0596">Phosphopantetheine</keyword>
<dbReference type="VEuPathDB" id="FungiDB:CC77DRAFT_1020466"/>
<dbReference type="InterPro" id="IPR025110">
    <property type="entry name" value="AMP-bd_C"/>
</dbReference>
<accession>A0A4Q4MYH8</accession>
<keyword evidence="3" id="KW-0597">Phosphoprotein</keyword>
<keyword evidence="4" id="KW-0436">Ligase</keyword>
<dbReference type="CDD" id="cd19545">
    <property type="entry name" value="FUM14_C_NRPS-like"/>
    <property type="match status" value="3"/>
</dbReference>
<feature type="domain" description="Carrier" evidence="6">
    <location>
        <begin position="3761"/>
        <end position="3837"/>
    </location>
</feature>
<dbReference type="InterPro" id="IPR023213">
    <property type="entry name" value="CAT-like_dom_sf"/>
</dbReference>
<dbReference type="Pfam" id="PF00668">
    <property type="entry name" value="Condensation"/>
    <property type="match status" value="4"/>
</dbReference>
<dbReference type="SUPFAM" id="SSF52777">
    <property type="entry name" value="CoA-dependent acyltransferases"/>
    <property type="match status" value="9"/>
</dbReference>
<dbReference type="Proteomes" id="UP000291422">
    <property type="component" value="Unassembled WGS sequence"/>
</dbReference>
<dbReference type="GO" id="GO:0044550">
    <property type="term" value="P:secondary metabolite biosynthetic process"/>
    <property type="evidence" value="ECO:0007669"/>
    <property type="project" value="TreeGrafter"/>
</dbReference>
<dbReference type="Pfam" id="PF13193">
    <property type="entry name" value="AMP-binding_C"/>
    <property type="match status" value="1"/>
</dbReference>
<dbReference type="VEuPathDB" id="FungiDB:CC77DRAFT_1064818"/>
<evidence type="ECO:0000256" key="3">
    <source>
        <dbReference type="ARBA" id="ARBA00022553"/>
    </source>
</evidence>
<comment type="caution">
    <text evidence="7">The sequence shown here is derived from an EMBL/GenBank/DDBJ whole genome shotgun (WGS) entry which is preliminary data.</text>
</comment>
<gene>
    <name evidence="7" type="ORF">AA0117_g12671</name>
</gene>
<dbReference type="PROSITE" id="PS00012">
    <property type="entry name" value="PHOSPHOPANTETHEINE"/>
    <property type="match status" value="4"/>
</dbReference>
<dbReference type="GO" id="GO:0005737">
    <property type="term" value="C:cytoplasm"/>
    <property type="evidence" value="ECO:0007669"/>
    <property type="project" value="TreeGrafter"/>
</dbReference>
<feature type="domain" description="Carrier" evidence="6">
    <location>
        <begin position="841"/>
        <end position="918"/>
    </location>
</feature>
<dbReference type="InterPro" id="IPR010071">
    <property type="entry name" value="AA_adenyl_dom"/>
</dbReference>
<dbReference type="GO" id="GO:0016874">
    <property type="term" value="F:ligase activity"/>
    <property type="evidence" value="ECO:0007669"/>
    <property type="project" value="UniProtKB-KW"/>
</dbReference>
<dbReference type="VEuPathDB" id="FungiDB:CC77DRAFT_977730"/>
<evidence type="ECO:0000313" key="8">
    <source>
        <dbReference type="Proteomes" id="UP000291422"/>
    </source>
</evidence>
<feature type="domain" description="Carrier" evidence="6">
    <location>
        <begin position="3008"/>
        <end position="3084"/>
    </location>
</feature>
<dbReference type="NCBIfam" id="NF003417">
    <property type="entry name" value="PRK04813.1"/>
    <property type="match status" value="4"/>
</dbReference>
<dbReference type="PROSITE" id="PS50075">
    <property type="entry name" value="CARRIER"/>
    <property type="match status" value="4"/>
</dbReference>
<dbReference type="GO" id="GO:0043041">
    <property type="term" value="P:amino acid activation for nonribosomal peptide biosynthetic process"/>
    <property type="evidence" value="ECO:0007669"/>
    <property type="project" value="TreeGrafter"/>
</dbReference>
<dbReference type="EMBL" id="PDXD01000081">
    <property type="protein sequence ID" value="RYN63891.1"/>
    <property type="molecule type" value="Genomic_DNA"/>
</dbReference>
<dbReference type="InterPro" id="IPR001242">
    <property type="entry name" value="Condensation_dom"/>
</dbReference>
<dbReference type="InterPro" id="IPR045851">
    <property type="entry name" value="AMP-bd_C_sf"/>
</dbReference>
<evidence type="ECO:0000256" key="4">
    <source>
        <dbReference type="ARBA" id="ARBA00022598"/>
    </source>
</evidence>
<dbReference type="PANTHER" id="PTHR45527:SF1">
    <property type="entry name" value="FATTY ACID SYNTHASE"/>
    <property type="match status" value="1"/>
</dbReference>
<dbReference type="PANTHER" id="PTHR45527">
    <property type="entry name" value="NONRIBOSOMAL PEPTIDE SYNTHETASE"/>
    <property type="match status" value="1"/>
</dbReference>
<dbReference type="Gene3D" id="3.30.559.30">
    <property type="entry name" value="Nonribosomal peptide synthetase, condensation domain"/>
    <property type="match status" value="5"/>
</dbReference>
<comment type="pathway">
    <text evidence="1">Mycotoxin biosynthesis.</text>
</comment>
<dbReference type="InterPro" id="IPR000873">
    <property type="entry name" value="AMP-dep_synth/lig_dom"/>
</dbReference>
<dbReference type="Pfam" id="PF00550">
    <property type="entry name" value="PP-binding"/>
    <property type="match status" value="4"/>
</dbReference>
<dbReference type="InterPro" id="IPR006162">
    <property type="entry name" value="Ppantetheine_attach_site"/>
</dbReference>
<sequence length="4394" mass="483286">MRCSVERLSERTTNKAAELFQNARKEDNTRKMELNDDPTGKIISGVNDISLPSLSAKQVAQSLSEQLSTSALPAIQSFSFPPLPNGLSETFHDKKMDLSYAFPRKLMSALEVSSMFCAAWAIAVDRYTTNDDVVFGAFLQDIPNPGLVPLRLKTRSETDVGGLLHYVISEITQSCNYPYLGKEKSSELSTERQDSREVGAMLVFGKSGAGESNVLYEKPITCALTITCTLAGDQLHIGASYDSRVIEAPMLTRVLRQFDYLATQLADANPTRRLTDIAQEPNRQDLEDIWKTNMEITTESGALIQEIFAGQAKQRPHAIAVEAWDGVLSYGQLESLSTGLAHALLQLGIKDHSLIPFCLKNSKWAVVAMLGILKANCTFVPIDSSSPWDRRNRILELTHAEVIITSSFMSDDNLWNTSVLCLTEETVSGFPVLSNLPGRISGPGSAAYVLFTSGSTGDPKGVVVAHSAICNSLHAIGSKIGLDETSRTLQFTSLAFDISIFEILGTLIFGGTICVPSEDDRLTRLPEYIVSAQVNTASLTPSVARLYDAAMVPCLNTLILGGEAMTRADIKNWCRLPNLFNGFGPTETAIGCAMHRVHAEQKQHSLIGRLAGIPVWVVDPSDHEVLVPFGAVGELVVEGTTLALGYLDDDIKTQAAFIQDPPWLLRGCGVELPGRRGRIYKTGDLVQYNEEGSLLYVGRKDSDTQVKIRGNRVDLGEIESHLHECLPSRSEVVVDVVLPSDAPTSSDHILAVFLRYEGVNTLQDSTEGTIPTKLIQVPEGIQKHLYSKLPAYMVPTVYFSVAVIPKMISGKTDRKRLRGMASLFSVQELAGNSSHQTVKRAPDSEIARQLQGIWAQVLHVDPLAIGLDDSFFALGGDSIAAIRLVREARQTFSIGLTVADIFSFPSLEALAAIAKVIPLIDPGPSPAFTSLRGVSSITDLLKDVAESCGLKQPSLIEDVYACTPLQEGLLALSSKHSGTYTVQRVLELAPDVDIARFQAAWETTARCTPIMRTRIVQHVELGLLQAVVDEDIEWKTLPSEQLDSFLLADQKTSMALGQPLMRYALTQGPYSGTHGSRHLVWTVHHALYDGWSLPLLLERVRQAYYGEQPQLSEFAPFIRWCEQDVDEDSAARHWQTYLEEADESALFPPLPPSITEPIEDQQAENRWALPEHGTTAVTRSIVLRAAWAIVASRYTSSNDVLFGTTVSGRGAPVPGIEEMVGPTVATVPTRCKIDNNKSASSFLLEVQQAAVEAIPFEQTGLKRISEIDTRLRRVREIQTFLVVQPAEYGEAAFEGLGKWVNGPGYYRLDVSALTLECVLTESGVRCVAYFDSHVIQAATVTRALAQFAHVSQQLCTASPNTTLGQIDVLTSSDLRDVWNWNGPLLQLAEEPLPHVDIGKQARTRPGAIAVHSWDAQLTYQELDKYSSLLAKQLLDADVKVGDIIPLYFEPSAWVVVAMLAVLKSGAAFTPIDTSQPEQRRNRIVSQLQPSIGLVSARHATTVFGPGWATLEVSRRALSSMPEGPLGQVGASSIAWVIFTSGSTGLPKGAMLQHSAVHTSHRALGATFGLCANTRMLQFSSFAFDACVLEIVATLMHGGCVCIPSALQQRSLSELPSVCAAMEVNTMVLTPTVARLFGPSDFPDLTTLVLTGEPLVQSDVTKWSSIAYVANGYGPAECSNICTVHRIAPDDTDPNRIGSLRGVPNWVVHSRNHHQLTPIGGVGELLIEGATVGHGYLNDAEKTAAAFVTDPAWLTEISHALPCFERHGRLYKTGDIVKLHEDGSLSYLGRKDTQIKIHGQRIELGEIEHHVLHCTKAVEVTVDAVYVPGEEKNKSLVAFVRPSNGTSTPQFYDNPDAIINELANSLPAYMIPTMYIQVPSIPRTASGKTDRKQLREMGTAMASSHAARHWKHQNRPPVTDMEKHVQKLWARVLTFENAGEISLDDSFIRLGGDSIAAMKLVSLAAKAGLGLTVAQIFRHTKLEDQARHVTLLTQGGPAPIAQFSLLPDSPDVKALQADIARAYAIEASSIEDVYPCTPLQEGLLSLSSKPSEYNTYTLQHVFELPPTVDIQQLRSAWEETIRTTDILRTRIVLHPRYGLVQVVVKEEIQWHEPANADVYIETDKQVQMVLGSSLVRYAISPDTGSASRKFIWTIHHALADGWTLDLILRKVKLAYSALHTVSPVSEFRSFVKYITTRNTDEMVEYWKSTLGGYHSTTFPALPSSVRYAIEDSEVGQKHELPRNITLSAHPLSTLLRAAWAIVQSNYSNTSDVVFGEVFSGRSASVPFIEAIVGPTMATLPVRVKIDDSELAREMLDRLLTTTMQMIPHEQLGLQRISQINTDCQAACSFQTLLVIQPPASTHNGQEEPSLSFSGSPDYRLATYALGIECTPASDGYSFSCRARFDSRVLSAQVAERMMAQLGHVVSQLVAVTASPSSSTLVSDIVLNTPQDLEKLWAWNEAVLELGEEQKHSMLLHQVFRKKALAAPQATAISSWDGECSYAQLEKLSDALAAMLTDLGIGIGLDQQLVPLCFERSMWVVVAMMAVLKTGAGIVPLDPAHPPSRHERILAKVGIGGCILVSPQYAQRQFGEGWTTMVVSEASAAAVPSIHAFDPPTVTHLAVCWILFTSGSTGEPKGIYLEHGAICASYKLLGKTLGIDKETRMLHFSAYAFDIATFEIIGTLMSGGCICIPSDAERLERLPQFCTTFAVNTAILTPSVARLYTPNDIPTLRSLCLAGEAPNKQDISTWQHRIPFLFNCYGPAEAACLAATNRIGPNDADRSATRIGRLRGVPLWITAPGNCRKLAPIGAVGELLIEGSTLARGYLDPTQTDAAFIEDPEWLLQGPAGERSGRRGRLYRTGDLARYDEDGGVVYEGRKDNQVKIRGQRTELGEIEYHLSQCFPTASEVVVEVATSERDLASVTLVAFVKSRETRDSSEKVPAGIFALPSKLEHEINRRLPLYMIPAVFVSVPEIPKTATDKTDRQKLRELASVYATRAVDAPHHQPQRLPSTVMEETLRDLWLKVIPVRQTAIGLDSNFFRLGGDSIAALKLVGQAQQAGIELSSKDIFLNPKLVDLAACCTDRRCVKEGSRMVAKHATIPRFSLLPINASISSIVDEVANACGIPPRSVEDVYPCTPMQEGLMSLSSRNPGTYVSQIAIELAPDVLVDLFKLAWQQTVSTMPILRSRIIQHPELGFLQAVLKEDVTWNNSTDLDEYLETDSSTPMGFGFELSRHALVWDNSGKHIRFVWTVHHSIYDHVTLRLILDDVYDNYKGNERKDFQPYTSFVRSVISMKSSESEEFWRNACKDEGSSIFPQRSLSIRESCEDTTVEQSYQLCTTATGVTMANVLHAAWAVVSSWHAGNQSIVFGTVLSGRTAPVLGIENIAGPTIATAPFPVIIDPSETISNFLQRIQGQMAAVIPHAQLGLQRISRLSSACELACNFQTLFAVQEGRAMVGNSLGKLLDVNTFSMRTYALTLDCFLDTEGFHVKASFDSRVVDQWRMESILRQFGAVAQQLATKAEGGELVSSIETLNEQSWELLRRWNSHRTHKQWAVFPEDCEKPSPIGAIGELLIEGPDFPSKYVEDPGARKVRSPRWMDRNGHKTVLLTGILVAFDQNGNSIHIGQKRTTISFKGQRIDVSQIERHITSFLAGTEAVVEAIAIPSAENSQSVLAVFLHRPELADRGDNKSRPAICWSKDYGDIEKNLSVVFPDMVPTLYIDMEAMPRTSHGDIDRSQLQTLGSLFPAEKVAILRASRQKRPAVTAMQLAIRGLWASLLGAKEDTFHLDDDFFKSGGDSIGVIKLVGEARKRNIALAAADIFQYPKLESLAVRATENTLSQAEELEEPFSLITSYVDDADRIEDFLSSNILSRIPYAREALQDVLPCTSMQKQLFHAQGQIYRFVLDFGDAQIDAHRLEHAVHGLIDRHAILRTLFVPYQTDLLQVVVSPGKLKGRFVAETLGDGDEIEAAVERVVSADKADTNITGCPMPQFIFLSKRSKTEGFQSKLIIARFSHMQFDGYSVPFVIRDLATLYAATTSNTNTLDADEERTLIVASETLPPAPQFSSYIYAHYSTSSLERRKYWTRLLRASYMTPITVKCDTPERIYNHTRYENRTVELEAWYRIASSGQSSPDDMLTMAWALTLSIASEESDIVFGRTVAGRRALFIPHGGADDIMGPCVNTIPVRVQLPSTTEQEEVDKSMTLRDLLAEIHKQTKETLPFESTGLDEIVEHYAPSIWKKKPRRWTSTVVWQDFAGMQAVQHTVHRRSGNHEPNGEEKYEKVGQEDGSVALGYMDPFAASSNVAFADLICSVTCEIPLFDPADVAVIGRLVDGSPCFAVGFAPERVPESTIKRLADTLMAVVLCLAEHPETSVKHLLRAQRENWRSIRELPNI</sequence>
<dbReference type="FunFam" id="3.30.300.30:FF:000015">
    <property type="entry name" value="Nonribosomal peptide synthase SidD"/>
    <property type="match status" value="3"/>
</dbReference>
<evidence type="ECO:0000256" key="2">
    <source>
        <dbReference type="ARBA" id="ARBA00022450"/>
    </source>
</evidence>
<evidence type="ECO:0000313" key="7">
    <source>
        <dbReference type="EMBL" id="RYN63891.1"/>
    </source>
</evidence>
<dbReference type="InterPro" id="IPR009081">
    <property type="entry name" value="PP-bd_ACP"/>
</dbReference>
<dbReference type="Gene3D" id="3.40.50.12780">
    <property type="entry name" value="N-terminal domain of ligase-like"/>
    <property type="match status" value="3"/>
</dbReference>
<name>A0A4Q4MYH8_ALTAL</name>
<feature type="domain" description="Carrier" evidence="6">
    <location>
        <begin position="1915"/>
        <end position="1992"/>
    </location>
</feature>
<dbReference type="InterPro" id="IPR020845">
    <property type="entry name" value="AMP-binding_CS"/>
</dbReference>
<dbReference type="Gene3D" id="3.30.559.10">
    <property type="entry name" value="Chloramphenicol acetyltransferase-like domain"/>
    <property type="match status" value="4"/>
</dbReference>
<dbReference type="PROSITE" id="PS00455">
    <property type="entry name" value="AMP_BINDING"/>
    <property type="match status" value="3"/>
</dbReference>
<reference evidence="8" key="1">
    <citation type="journal article" date="2019" name="bioRxiv">
        <title>Genomics, evolutionary history and diagnostics of the Alternaria alternata species group including apple and Asian pear pathotypes.</title>
        <authorList>
            <person name="Armitage A.D."/>
            <person name="Cockerton H.M."/>
            <person name="Sreenivasaprasad S."/>
            <person name="Woodhall J.W."/>
            <person name="Lane C.R."/>
            <person name="Harrison R.J."/>
            <person name="Clarkson J.P."/>
        </authorList>
    </citation>
    <scope>NUCLEOTIDE SEQUENCE [LARGE SCALE GENOMIC DNA]</scope>
    <source>
        <strain evidence="8">FERA 1177</strain>
    </source>
</reference>
<dbReference type="InterPro" id="IPR036736">
    <property type="entry name" value="ACP-like_sf"/>
</dbReference>
<proteinExistence type="inferred from homology"/>
<dbReference type="SUPFAM" id="SSF47336">
    <property type="entry name" value="ACP-like"/>
    <property type="match status" value="4"/>
</dbReference>
<dbReference type="GO" id="GO:0031177">
    <property type="term" value="F:phosphopantetheine binding"/>
    <property type="evidence" value="ECO:0007669"/>
    <property type="project" value="InterPro"/>
</dbReference>
<dbReference type="NCBIfam" id="TIGR01733">
    <property type="entry name" value="AA-adenyl-dom"/>
    <property type="match status" value="3"/>
</dbReference>
<dbReference type="Pfam" id="PF00501">
    <property type="entry name" value="AMP-binding"/>
    <property type="match status" value="3"/>
</dbReference>
<dbReference type="SUPFAM" id="SSF56801">
    <property type="entry name" value="Acetyl-CoA synthetase-like"/>
    <property type="match status" value="4"/>
</dbReference>
<dbReference type="SMART" id="SM01294">
    <property type="entry name" value="PKS_PP_betabranch"/>
    <property type="match status" value="1"/>
</dbReference>
<evidence type="ECO:0000259" key="6">
    <source>
        <dbReference type="PROSITE" id="PS50075"/>
    </source>
</evidence>
<dbReference type="InterPro" id="IPR020806">
    <property type="entry name" value="PKS_PP-bd"/>
</dbReference>
<dbReference type="Gene3D" id="3.30.300.30">
    <property type="match status" value="4"/>
</dbReference>
<comment type="similarity">
    <text evidence="5">Belongs to the NRP synthetase family.</text>
</comment>
<dbReference type="VEuPathDB" id="FungiDB:CC77DRAFT_1061171"/>
<organism evidence="7 8">
    <name type="scientific">Alternaria alternata</name>
    <name type="common">Alternaria rot fungus</name>
    <name type="synonym">Torula alternata</name>
    <dbReference type="NCBI Taxonomy" id="5599"/>
    <lineage>
        <taxon>Eukaryota</taxon>
        <taxon>Fungi</taxon>
        <taxon>Dikarya</taxon>
        <taxon>Ascomycota</taxon>
        <taxon>Pezizomycotina</taxon>
        <taxon>Dothideomycetes</taxon>
        <taxon>Pleosporomycetidae</taxon>
        <taxon>Pleosporales</taxon>
        <taxon>Pleosporineae</taxon>
        <taxon>Pleosporaceae</taxon>
        <taxon>Alternaria</taxon>
        <taxon>Alternaria sect. Alternaria</taxon>
        <taxon>Alternaria alternata complex</taxon>
    </lineage>
</organism>
<evidence type="ECO:0000256" key="5">
    <source>
        <dbReference type="ARBA" id="ARBA00029454"/>
    </source>
</evidence>
<dbReference type="Gene3D" id="1.10.1200.10">
    <property type="entry name" value="ACP-like"/>
    <property type="match status" value="4"/>
</dbReference>
<dbReference type="FunFam" id="1.10.1200.10:FF:000005">
    <property type="entry name" value="Nonribosomal peptide synthetase 1"/>
    <property type="match status" value="2"/>
</dbReference>
<dbReference type="FunFam" id="3.30.559.30:FF:000003">
    <property type="entry name" value="Nonribosomal peptide synthase SidD"/>
    <property type="match status" value="3"/>
</dbReference>
<dbReference type="SMART" id="SM00823">
    <property type="entry name" value="PKS_PP"/>
    <property type="match status" value="4"/>
</dbReference>
<dbReference type="CDD" id="cd05918">
    <property type="entry name" value="A_NRPS_SidN3_like"/>
    <property type="match status" value="3"/>
</dbReference>
<protein>
    <submittedName>
        <fullName evidence="7">Nonribosomal peptide synthetase 8</fullName>
    </submittedName>
</protein>
<dbReference type="InterPro" id="IPR042099">
    <property type="entry name" value="ANL_N_sf"/>
</dbReference>
<evidence type="ECO:0000256" key="1">
    <source>
        <dbReference type="ARBA" id="ARBA00004685"/>
    </source>
</evidence>